<dbReference type="WBParaSite" id="nRc.2.0.1.t04992-RA">
    <property type="protein sequence ID" value="nRc.2.0.1.t04992-RA"/>
    <property type="gene ID" value="nRc.2.0.1.g04992"/>
</dbReference>
<dbReference type="GO" id="GO:0006886">
    <property type="term" value="P:intracellular protein transport"/>
    <property type="evidence" value="ECO:0007669"/>
    <property type="project" value="TreeGrafter"/>
</dbReference>
<proteinExistence type="predicted"/>
<reference evidence="9" key="1">
    <citation type="submission" date="2022-11" db="UniProtKB">
        <authorList>
            <consortium name="WormBaseParasite"/>
        </authorList>
    </citation>
    <scope>IDENTIFICATION</scope>
</reference>
<name>A0A915HUB2_ROMCU</name>
<dbReference type="GO" id="GO:0005769">
    <property type="term" value="C:early endosome"/>
    <property type="evidence" value="ECO:0007669"/>
    <property type="project" value="UniProtKB-SubCell"/>
</dbReference>
<keyword evidence="5" id="KW-0968">Cytoplasmic vesicle</keyword>
<evidence type="ECO:0000256" key="4">
    <source>
        <dbReference type="ARBA" id="ARBA00022753"/>
    </source>
</evidence>
<dbReference type="GO" id="GO:0005770">
    <property type="term" value="C:late endosome"/>
    <property type="evidence" value="ECO:0007669"/>
    <property type="project" value="UniProtKB-SubCell"/>
</dbReference>
<protein>
    <submittedName>
        <fullName evidence="9">Uncharacterized protein</fullName>
    </submittedName>
</protein>
<keyword evidence="4" id="KW-0967">Endosome</keyword>
<evidence type="ECO:0000256" key="2">
    <source>
        <dbReference type="ARBA" id="ARBA00004541"/>
    </source>
</evidence>
<comment type="subcellular location">
    <subcellularLocation>
        <location evidence="2">Cytoplasmic vesicle</location>
    </subcellularLocation>
    <subcellularLocation>
        <location evidence="1">Early endosome</location>
    </subcellularLocation>
    <subcellularLocation>
        <location evidence="3">Late endosome</location>
    </subcellularLocation>
</comment>
<dbReference type="Proteomes" id="UP000887565">
    <property type="component" value="Unplaced"/>
</dbReference>
<evidence type="ECO:0000313" key="9">
    <source>
        <dbReference type="WBParaSite" id="nRc.2.0.1.t04992-RA"/>
    </source>
</evidence>
<dbReference type="InterPro" id="IPR040057">
    <property type="entry name" value="Spe-39"/>
</dbReference>
<feature type="region of interest" description="Disordered" evidence="6">
    <location>
        <begin position="1"/>
        <end position="58"/>
    </location>
</feature>
<keyword evidence="7" id="KW-0812">Transmembrane</keyword>
<sequence length="174" mass="19687">VSDDSSSDISDLKWPLDDKLPIFGETTPKRSSDEIQSQKSASCSSSRYISSPTSYRSRSGSEIKLDYFETINRIILCEPCSLDHYRSRIEKLNLLKAADSSKDGNAIFRVILFLKKTLNQSIFLELLHESPTSVVNQYIAYLKHSENNDDLLPVLLACVRLLVWGLYYIGVCIT</sequence>
<accession>A0A915HUB2</accession>
<evidence type="ECO:0000256" key="7">
    <source>
        <dbReference type="SAM" id="Phobius"/>
    </source>
</evidence>
<evidence type="ECO:0000256" key="1">
    <source>
        <dbReference type="ARBA" id="ARBA00004412"/>
    </source>
</evidence>
<dbReference type="AlphaFoldDB" id="A0A915HUB2"/>
<dbReference type="PANTHER" id="PTHR13364">
    <property type="entry name" value="DEFECTIVE SPERMATOGENESIS PROTEIN 39"/>
    <property type="match status" value="1"/>
</dbReference>
<dbReference type="PANTHER" id="PTHR13364:SF6">
    <property type="entry name" value="SPERMATOGENESIS-DEFECTIVE PROTEIN 39 HOMOLOG"/>
    <property type="match status" value="1"/>
</dbReference>
<evidence type="ECO:0000256" key="3">
    <source>
        <dbReference type="ARBA" id="ARBA00004603"/>
    </source>
</evidence>
<organism evidence="8 9">
    <name type="scientific">Romanomermis culicivorax</name>
    <name type="common">Nematode worm</name>
    <dbReference type="NCBI Taxonomy" id="13658"/>
    <lineage>
        <taxon>Eukaryota</taxon>
        <taxon>Metazoa</taxon>
        <taxon>Ecdysozoa</taxon>
        <taxon>Nematoda</taxon>
        <taxon>Enoplea</taxon>
        <taxon>Dorylaimia</taxon>
        <taxon>Mermithida</taxon>
        <taxon>Mermithoidea</taxon>
        <taxon>Mermithidae</taxon>
        <taxon>Romanomermis</taxon>
    </lineage>
</organism>
<keyword evidence="7" id="KW-1133">Transmembrane helix</keyword>
<feature type="compositionally biased region" description="Basic and acidic residues" evidence="6">
    <location>
        <begin position="10"/>
        <end position="20"/>
    </location>
</feature>
<dbReference type="GO" id="GO:0007034">
    <property type="term" value="P:vacuolar transport"/>
    <property type="evidence" value="ECO:0007669"/>
    <property type="project" value="TreeGrafter"/>
</dbReference>
<evidence type="ECO:0000256" key="6">
    <source>
        <dbReference type="SAM" id="MobiDB-lite"/>
    </source>
</evidence>
<feature type="compositionally biased region" description="Low complexity" evidence="6">
    <location>
        <begin position="37"/>
        <end position="58"/>
    </location>
</feature>
<keyword evidence="8" id="KW-1185">Reference proteome</keyword>
<feature type="transmembrane region" description="Helical" evidence="7">
    <location>
        <begin position="151"/>
        <end position="173"/>
    </location>
</feature>
<keyword evidence="7" id="KW-0472">Membrane</keyword>
<evidence type="ECO:0000256" key="5">
    <source>
        <dbReference type="ARBA" id="ARBA00023329"/>
    </source>
</evidence>
<evidence type="ECO:0000313" key="8">
    <source>
        <dbReference type="Proteomes" id="UP000887565"/>
    </source>
</evidence>